<name>A0A3B0WY99_9ZZZZ</name>
<accession>A0A3B0WY99</accession>
<proteinExistence type="predicted"/>
<gene>
    <name evidence="2" type="ORF">MNBD_GAMMA11-461</name>
</gene>
<keyword evidence="1" id="KW-0812">Transmembrane</keyword>
<sequence length="520" mass="59472">MNDALDRLERNILTNDDLSAEHQESIAHRHPEAYQSFLTCLSITGYTFIFGLPIIVLLLAALIPNQIISAADFVSVSVIFIEIAIALIAASLSATLFQLKTTLPPGRPLSTEEAPKLFSLVDELNLSYSPQKLQPEIQQVKISQNFEIAVIRTPRNGFPVLFTNTLILGLPLMQCLSPRQIKTLISHEILHLAGARSRLSSWLYFSGSYWKQYNFALKKQVKSPNFFLLVFFAWFSPLYQILAQEVEKLECLNVDKLLTEKLPAEDLSDALVQRFISERYLSDSFWPNLNEKAYRHKTPPYMPYTNIERNLKSKLDDLTRQSWLDSTLFDLTEPADTPSLSNRLKQLKISNPPLPNALQTSAAEYFLADTLPILMQQMDKIWEVSNQFIWQKKYARGQSELADLSELSIQADQGLLSDERIWDYIQLIKRHKDEQQAAIKYREILALNTQDPRISFEIGRTLLEQMDSDGVKALERTMQLEAGYTVMSCQILTRYYSRTGDNRSAQSCRRRALAHQINAA</sequence>
<evidence type="ECO:0000256" key="1">
    <source>
        <dbReference type="SAM" id="Phobius"/>
    </source>
</evidence>
<dbReference type="CDD" id="cd07328">
    <property type="entry name" value="M48_Ste24p_like"/>
    <property type="match status" value="1"/>
</dbReference>
<evidence type="ECO:0008006" key="3">
    <source>
        <dbReference type="Google" id="ProtNLM"/>
    </source>
</evidence>
<dbReference type="EMBL" id="UOFG01000126">
    <property type="protein sequence ID" value="VAW60501.1"/>
    <property type="molecule type" value="Genomic_DNA"/>
</dbReference>
<feature type="transmembrane region" description="Helical" evidence="1">
    <location>
        <begin position="75"/>
        <end position="97"/>
    </location>
</feature>
<dbReference type="AlphaFoldDB" id="A0A3B0WY99"/>
<protein>
    <recommendedName>
        <fullName evidence="3">Peptidase M48 domain-containing protein</fullName>
    </recommendedName>
</protein>
<organism evidence="2">
    <name type="scientific">hydrothermal vent metagenome</name>
    <dbReference type="NCBI Taxonomy" id="652676"/>
    <lineage>
        <taxon>unclassified sequences</taxon>
        <taxon>metagenomes</taxon>
        <taxon>ecological metagenomes</taxon>
    </lineage>
</organism>
<feature type="transmembrane region" description="Helical" evidence="1">
    <location>
        <begin position="37"/>
        <end position="63"/>
    </location>
</feature>
<keyword evidence="1" id="KW-1133">Transmembrane helix</keyword>
<reference evidence="2" key="1">
    <citation type="submission" date="2018-06" db="EMBL/GenBank/DDBJ databases">
        <authorList>
            <person name="Zhirakovskaya E."/>
        </authorList>
    </citation>
    <scope>NUCLEOTIDE SEQUENCE</scope>
</reference>
<keyword evidence="1" id="KW-0472">Membrane</keyword>
<evidence type="ECO:0000313" key="2">
    <source>
        <dbReference type="EMBL" id="VAW60501.1"/>
    </source>
</evidence>